<evidence type="ECO:0000313" key="10">
    <source>
        <dbReference type="EMBL" id="PWR15935.1"/>
    </source>
</evidence>
<name>A0A317DT02_9ACTN</name>
<evidence type="ECO:0000259" key="8">
    <source>
        <dbReference type="Pfam" id="PF08281"/>
    </source>
</evidence>
<dbReference type="InterPro" id="IPR036388">
    <property type="entry name" value="WH-like_DNA-bd_sf"/>
</dbReference>
<dbReference type="InterPro" id="IPR014305">
    <property type="entry name" value="RNA_pol_sigma-G_actinobac"/>
</dbReference>
<evidence type="ECO:0000313" key="11">
    <source>
        <dbReference type="Proteomes" id="UP000246050"/>
    </source>
</evidence>
<feature type="region of interest" description="Disordered" evidence="6">
    <location>
        <begin position="85"/>
        <end position="107"/>
    </location>
</feature>
<comment type="similarity">
    <text evidence="1">Belongs to the sigma-70 factor family. ECF subfamily.</text>
</comment>
<dbReference type="InterPro" id="IPR013325">
    <property type="entry name" value="RNA_pol_sigma_r2"/>
</dbReference>
<dbReference type="InterPro" id="IPR014284">
    <property type="entry name" value="RNA_pol_sigma-70_dom"/>
</dbReference>
<dbReference type="Pfam" id="PF08281">
    <property type="entry name" value="Sigma70_r4_2"/>
    <property type="match status" value="1"/>
</dbReference>
<dbReference type="SUPFAM" id="SSF54427">
    <property type="entry name" value="NTF2-like"/>
    <property type="match status" value="1"/>
</dbReference>
<feature type="domain" description="RNA polymerase sigma-70 region 2" evidence="7">
    <location>
        <begin position="23"/>
        <end position="88"/>
    </location>
</feature>
<dbReference type="NCBIfam" id="TIGR02960">
    <property type="entry name" value="SigX5"/>
    <property type="match status" value="1"/>
</dbReference>
<evidence type="ECO:0000256" key="3">
    <source>
        <dbReference type="ARBA" id="ARBA00023015"/>
    </source>
</evidence>
<gene>
    <name evidence="10" type="ORF">DKT69_08200</name>
</gene>
<dbReference type="InterPro" id="IPR039425">
    <property type="entry name" value="RNA_pol_sigma-70-like"/>
</dbReference>
<organism evidence="10 11">
    <name type="scientific">Micromonospora sicca</name>
    <dbReference type="NCBI Taxonomy" id="2202420"/>
    <lineage>
        <taxon>Bacteria</taxon>
        <taxon>Bacillati</taxon>
        <taxon>Actinomycetota</taxon>
        <taxon>Actinomycetes</taxon>
        <taxon>Micromonosporales</taxon>
        <taxon>Micromonosporaceae</taxon>
        <taxon>Micromonospora</taxon>
    </lineage>
</organism>
<dbReference type="NCBIfam" id="NF006089">
    <property type="entry name" value="PRK08241.1"/>
    <property type="match status" value="1"/>
</dbReference>
<dbReference type="Pfam" id="PF12680">
    <property type="entry name" value="SnoaL_2"/>
    <property type="match status" value="1"/>
</dbReference>
<protein>
    <submittedName>
        <fullName evidence="10">RNA polymerase subunit sigma-70</fullName>
    </submittedName>
</protein>
<keyword evidence="3" id="KW-0805">Transcription regulation</keyword>
<accession>A0A317DT02</accession>
<keyword evidence="5" id="KW-0804">Transcription</keyword>
<reference evidence="10 11" key="1">
    <citation type="submission" date="2018-05" db="EMBL/GenBank/DDBJ databases">
        <title>Micromonosporas from Atacama Desert.</title>
        <authorList>
            <person name="Carro L."/>
            <person name="Golinska P."/>
            <person name="Klenk H.-P."/>
            <person name="Goodfellow M."/>
        </authorList>
    </citation>
    <scope>NUCLEOTIDE SEQUENCE [LARGE SCALE GENOMIC DNA]</scope>
    <source>
        <strain evidence="10 11">4G51</strain>
    </source>
</reference>
<dbReference type="InterPro" id="IPR037401">
    <property type="entry name" value="SnoaL-like"/>
</dbReference>
<dbReference type="Gene3D" id="1.10.10.10">
    <property type="entry name" value="Winged helix-like DNA-binding domain superfamily/Winged helix DNA-binding domain"/>
    <property type="match status" value="1"/>
</dbReference>
<dbReference type="AlphaFoldDB" id="A0A317DT02"/>
<dbReference type="CDD" id="cd06171">
    <property type="entry name" value="Sigma70_r4"/>
    <property type="match status" value="1"/>
</dbReference>
<evidence type="ECO:0000259" key="7">
    <source>
        <dbReference type="Pfam" id="PF04542"/>
    </source>
</evidence>
<dbReference type="EMBL" id="QGKS01000163">
    <property type="protein sequence ID" value="PWR15935.1"/>
    <property type="molecule type" value="Genomic_DNA"/>
</dbReference>
<dbReference type="Gene3D" id="1.10.1740.10">
    <property type="match status" value="1"/>
</dbReference>
<dbReference type="InterPro" id="IPR007627">
    <property type="entry name" value="RNA_pol_sigma70_r2"/>
</dbReference>
<sequence length="335" mass="37439">MVTESALVRARAGDGEAFRELTEPYRREIQLHCYRILGSVQDAEDMVQETLLAAWRGLEGFEERASMRAWLYRIATNRCLNVLRDTGRRPQPPSGTPLVAPEPTRRSEPTWFEPYPDALLEDLPDASPGPEARYESREALALAFVAGLQRLPPRQRAVLVLRDVLGFRAAEVADLLDSSEASVNSALQRARAALDGQLPAHDRDRAPLPRSPRERELVGRFVDAFESSDVDRLVALLTDDAWLTMPPEPLEYQGHAAIARFYLTRNWWGGQAVRLVPTHANGQPAFGCYLQDPRSPIAHAYGLVVLTLEGDRISAITRFGDNSLLPLFGLPRTLR</sequence>
<dbReference type="Pfam" id="PF04542">
    <property type="entry name" value="Sigma70_r2"/>
    <property type="match status" value="1"/>
</dbReference>
<dbReference type="InterPro" id="IPR013324">
    <property type="entry name" value="RNA_pol_sigma_r3/r4-like"/>
</dbReference>
<dbReference type="GO" id="GO:0003677">
    <property type="term" value="F:DNA binding"/>
    <property type="evidence" value="ECO:0007669"/>
    <property type="project" value="InterPro"/>
</dbReference>
<dbReference type="GO" id="GO:0016987">
    <property type="term" value="F:sigma factor activity"/>
    <property type="evidence" value="ECO:0007669"/>
    <property type="project" value="UniProtKB-KW"/>
</dbReference>
<proteinExistence type="inferred from homology"/>
<evidence type="ECO:0000259" key="9">
    <source>
        <dbReference type="Pfam" id="PF12680"/>
    </source>
</evidence>
<keyword evidence="4" id="KW-0731">Sigma factor</keyword>
<comment type="caution">
    <text evidence="10">The sequence shown here is derived from an EMBL/GenBank/DDBJ whole genome shotgun (WGS) entry which is preliminary data.</text>
</comment>
<dbReference type="NCBIfam" id="TIGR02937">
    <property type="entry name" value="sigma70-ECF"/>
    <property type="match status" value="1"/>
</dbReference>
<evidence type="ECO:0000256" key="5">
    <source>
        <dbReference type="ARBA" id="ARBA00023163"/>
    </source>
</evidence>
<dbReference type="PANTHER" id="PTHR43133:SF65">
    <property type="entry name" value="ECF RNA POLYMERASE SIGMA FACTOR SIGG"/>
    <property type="match status" value="1"/>
</dbReference>
<evidence type="ECO:0000256" key="6">
    <source>
        <dbReference type="SAM" id="MobiDB-lite"/>
    </source>
</evidence>
<dbReference type="SUPFAM" id="SSF88946">
    <property type="entry name" value="Sigma2 domain of RNA polymerase sigma factors"/>
    <property type="match status" value="1"/>
</dbReference>
<dbReference type="Proteomes" id="UP000246050">
    <property type="component" value="Unassembled WGS sequence"/>
</dbReference>
<evidence type="ECO:0000256" key="1">
    <source>
        <dbReference type="ARBA" id="ARBA00010641"/>
    </source>
</evidence>
<dbReference type="PANTHER" id="PTHR43133">
    <property type="entry name" value="RNA POLYMERASE ECF-TYPE SIGMA FACTO"/>
    <property type="match status" value="1"/>
</dbReference>
<feature type="domain" description="SnoaL-like" evidence="9">
    <location>
        <begin position="218"/>
        <end position="286"/>
    </location>
</feature>
<dbReference type="InterPro" id="IPR013249">
    <property type="entry name" value="RNA_pol_sigma70_r4_t2"/>
</dbReference>
<comment type="subunit">
    <text evidence="2">Interacts transiently with the RNA polymerase catalytic core formed by RpoA, RpoB, RpoC and RpoZ (2 alpha, 1 beta, 1 beta' and 1 omega subunit) to form the RNA polymerase holoenzyme that can initiate transcription.</text>
</comment>
<dbReference type="Gene3D" id="3.10.450.50">
    <property type="match status" value="1"/>
</dbReference>
<evidence type="ECO:0000256" key="4">
    <source>
        <dbReference type="ARBA" id="ARBA00023082"/>
    </source>
</evidence>
<evidence type="ECO:0000256" key="2">
    <source>
        <dbReference type="ARBA" id="ARBA00011344"/>
    </source>
</evidence>
<feature type="domain" description="RNA polymerase sigma factor 70 region 4 type 2" evidence="8">
    <location>
        <begin position="147"/>
        <end position="194"/>
    </location>
</feature>
<dbReference type="InterPro" id="IPR032710">
    <property type="entry name" value="NTF2-like_dom_sf"/>
</dbReference>
<dbReference type="OrthoDB" id="6689546at2"/>
<dbReference type="SUPFAM" id="SSF88659">
    <property type="entry name" value="Sigma3 and sigma4 domains of RNA polymerase sigma factors"/>
    <property type="match status" value="1"/>
</dbReference>
<dbReference type="GO" id="GO:0006352">
    <property type="term" value="P:DNA-templated transcription initiation"/>
    <property type="evidence" value="ECO:0007669"/>
    <property type="project" value="InterPro"/>
</dbReference>